<keyword evidence="3" id="KW-1185">Reference proteome</keyword>
<proteinExistence type="predicted"/>
<evidence type="ECO:0000256" key="1">
    <source>
        <dbReference type="SAM" id="MobiDB-lite"/>
    </source>
</evidence>
<reference evidence="2 3" key="2">
    <citation type="submission" date="2020-05" db="EMBL/GenBank/DDBJ databases">
        <title>Identification and distribution of gene clusters putatively required for synthesis of sphingolipid metabolism inhibitors in phylogenetically diverse species of the filamentous fungus Fusarium.</title>
        <authorList>
            <person name="Kim H.-S."/>
            <person name="Busman M."/>
            <person name="Brown D.W."/>
            <person name="Divon H."/>
            <person name="Uhlig S."/>
            <person name="Proctor R.H."/>
        </authorList>
    </citation>
    <scope>NUCLEOTIDE SEQUENCE [LARGE SCALE GENOMIC DNA]</scope>
    <source>
        <strain evidence="2 3">NRRL 25331</strain>
    </source>
</reference>
<evidence type="ECO:0000313" key="3">
    <source>
        <dbReference type="Proteomes" id="UP000572754"/>
    </source>
</evidence>
<organism evidence="2 3">
    <name type="scientific">Fusarium circinatum</name>
    <name type="common">Pitch canker fungus</name>
    <name type="synonym">Gibberella circinata</name>
    <dbReference type="NCBI Taxonomy" id="48490"/>
    <lineage>
        <taxon>Eukaryota</taxon>
        <taxon>Fungi</taxon>
        <taxon>Dikarya</taxon>
        <taxon>Ascomycota</taxon>
        <taxon>Pezizomycotina</taxon>
        <taxon>Sordariomycetes</taxon>
        <taxon>Hypocreomycetidae</taxon>
        <taxon>Hypocreales</taxon>
        <taxon>Nectriaceae</taxon>
        <taxon>Fusarium</taxon>
        <taxon>Fusarium fujikuroi species complex</taxon>
    </lineage>
</organism>
<comment type="caution">
    <text evidence="2">The sequence shown here is derived from an EMBL/GenBank/DDBJ whole genome shotgun (WGS) entry which is preliminary data.</text>
</comment>
<feature type="compositionally biased region" description="Basic and acidic residues" evidence="1">
    <location>
        <begin position="52"/>
        <end position="63"/>
    </location>
</feature>
<dbReference type="AlphaFoldDB" id="A0A8H5X709"/>
<feature type="region of interest" description="Disordered" evidence="1">
    <location>
        <begin position="52"/>
        <end position="72"/>
    </location>
</feature>
<protein>
    <submittedName>
        <fullName evidence="2">Uncharacterized protein</fullName>
    </submittedName>
</protein>
<sequence length="146" mass="16111">MSKFERKTCSAETDAMVDLLQQLPAVGATMESCVGAVSEMPEDAAAVQEATRLDRGPLPDQGRDASNITRAPTRRQRSPYCARYLWNLGTRHLRTLFLRASCAPKASLLRARCLSEPPRTASRATTNIVTYAAEHAPHRYKLLNAP</sequence>
<reference evidence="3" key="1">
    <citation type="journal article" date="2020" name="BMC Genomics">
        <title>Correction to: Identification and distribution of gene clusters required for synthesis of sphingolipid metabolism inhibitors in diverse species of the filamentous fungus Fusarium.</title>
        <authorList>
            <person name="Kim H.S."/>
            <person name="Lohmar J.M."/>
            <person name="Busman M."/>
            <person name="Brown D.W."/>
            <person name="Naumann T.A."/>
            <person name="Divon H.H."/>
            <person name="Lysoe E."/>
            <person name="Uhlig S."/>
            <person name="Proctor R.H."/>
        </authorList>
    </citation>
    <scope>NUCLEOTIDE SEQUENCE [LARGE SCALE GENOMIC DNA]</scope>
    <source>
        <strain evidence="3">NRRL 25331</strain>
    </source>
</reference>
<dbReference type="EMBL" id="JAAQPE010000042">
    <property type="protein sequence ID" value="KAF5689762.1"/>
    <property type="molecule type" value="Genomic_DNA"/>
</dbReference>
<name>A0A8H5X709_FUSCI</name>
<evidence type="ECO:0000313" key="2">
    <source>
        <dbReference type="EMBL" id="KAF5689762.1"/>
    </source>
</evidence>
<accession>A0A8H5X709</accession>
<gene>
    <name evidence="2" type="ORF">FCIRC_1225</name>
</gene>
<dbReference type="Proteomes" id="UP000572754">
    <property type="component" value="Unassembled WGS sequence"/>
</dbReference>